<evidence type="ECO:0000256" key="4">
    <source>
        <dbReference type="ARBA" id="ARBA00022519"/>
    </source>
</evidence>
<proteinExistence type="predicted"/>
<reference evidence="14" key="1">
    <citation type="journal article" date="2019" name="Int. J. Syst. Evol. Microbiol.">
        <title>The Global Catalogue of Microorganisms (GCM) 10K type strain sequencing project: providing services to taxonomists for standard genome sequencing and annotation.</title>
        <authorList>
            <consortium name="The Broad Institute Genomics Platform"/>
            <consortium name="The Broad Institute Genome Sequencing Center for Infectious Disease"/>
            <person name="Wu L."/>
            <person name="Ma J."/>
        </authorList>
    </citation>
    <scope>NUCLEOTIDE SEQUENCE [LARGE SCALE GENOMIC DNA]</scope>
    <source>
        <strain evidence="14">NBRC 111980</strain>
    </source>
</reference>
<keyword evidence="9" id="KW-0443">Lipid metabolism</keyword>
<keyword evidence="7" id="KW-0448">Lipopolysaccharide biosynthesis</keyword>
<feature type="transmembrane region" description="Helical" evidence="11">
    <location>
        <begin position="53"/>
        <end position="73"/>
    </location>
</feature>
<sequence length="153" mass="16496">MSAHTPTSARTWRFYLGGFALLMVFDTLVQVSFKLTGTHAFPPEASWAWVLRIVGHPWIYIALIGYIGSFFTWMSLLKYAPIGPAFAATHLDVVSVMLASAWIFHEALTPVRLLGAGVIMLGILCLALAESGAHPEHDAPTEAKGALGVMAGD</sequence>
<dbReference type="RefSeq" id="WP_284319869.1">
    <property type="nucleotide sequence ID" value="NZ_BSOB01000010.1"/>
</dbReference>
<feature type="transmembrane region" description="Helical" evidence="11">
    <location>
        <begin position="111"/>
        <end position="129"/>
    </location>
</feature>
<evidence type="ECO:0000313" key="14">
    <source>
        <dbReference type="Proteomes" id="UP001156670"/>
    </source>
</evidence>
<organism evidence="13 14">
    <name type="scientific">Dyella acidisoli</name>
    <dbReference type="NCBI Taxonomy" id="1867834"/>
    <lineage>
        <taxon>Bacteria</taxon>
        <taxon>Pseudomonadati</taxon>
        <taxon>Pseudomonadota</taxon>
        <taxon>Gammaproteobacteria</taxon>
        <taxon>Lysobacterales</taxon>
        <taxon>Rhodanobacteraceae</taxon>
        <taxon>Dyella</taxon>
    </lineage>
</organism>
<dbReference type="InterPro" id="IPR000390">
    <property type="entry name" value="Small_drug/metabolite_transptr"/>
</dbReference>
<dbReference type="Proteomes" id="UP001156670">
    <property type="component" value="Unassembled WGS sequence"/>
</dbReference>
<dbReference type="Pfam" id="PF00892">
    <property type="entry name" value="EamA"/>
    <property type="match status" value="1"/>
</dbReference>
<dbReference type="EMBL" id="BSOB01000010">
    <property type="protein sequence ID" value="GLQ92116.1"/>
    <property type="molecule type" value="Genomic_DNA"/>
</dbReference>
<keyword evidence="10 11" id="KW-0472">Membrane</keyword>
<keyword evidence="8 11" id="KW-1133">Transmembrane helix</keyword>
<evidence type="ECO:0000259" key="12">
    <source>
        <dbReference type="Pfam" id="PF00892"/>
    </source>
</evidence>
<evidence type="ECO:0000256" key="8">
    <source>
        <dbReference type="ARBA" id="ARBA00022989"/>
    </source>
</evidence>
<dbReference type="Gene3D" id="1.10.3730.20">
    <property type="match status" value="1"/>
</dbReference>
<keyword evidence="4" id="KW-0997">Cell inner membrane</keyword>
<keyword evidence="3" id="KW-0444">Lipid biosynthesis</keyword>
<evidence type="ECO:0000256" key="5">
    <source>
        <dbReference type="ARBA" id="ARBA00022556"/>
    </source>
</evidence>
<comment type="caution">
    <text evidence="13">The sequence shown here is derived from an EMBL/GenBank/DDBJ whole genome shotgun (WGS) entry which is preliminary data.</text>
</comment>
<dbReference type="PANTHER" id="PTHR30561:SF9">
    <property type="entry name" value="4-AMINO-4-DEOXY-L-ARABINOSE-PHOSPHOUNDECAPRENOL FLIPPASE SUBUNIT ARNF-RELATED"/>
    <property type="match status" value="1"/>
</dbReference>
<keyword evidence="5" id="KW-0441">Lipid A biosynthesis</keyword>
<dbReference type="SUPFAM" id="SSF103481">
    <property type="entry name" value="Multidrug resistance efflux transporter EmrE"/>
    <property type="match status" value="1"/>
</dbReference>
<dbReference type="PANTHER" id="PTHR30561">
    <property type="entry name" value="SMR FAMILY PROTON-DEPENDENT DRUG EFFLUX TRANSPORTER SUGE"/>
    <property type="match status" value="1"/>
</dbReference>
<evidence type="ECO:0000256" key="10">
    <source>
        <dbReference type="ARBA" id="ARBA00023136"/>
    </source>
</evidence>
<evidence type="ECO:0000256" key="9">
    <source>
        <dbReference type="ARBA" id="ARBA00023098"/>
    </source>
</evidence>
<evidence type="ECO:0000256" key="3">
    <source>
        <dbReference type="ARBA" id="ARBA00022516"/>
    </source>
</evidence>
<accession>A0ABQ5XLP2</accession>
<feature type="transmembrane region" description="Helical" evidence="11">
    <location>
        <begin position="85"/>
        <end position="105"/>
    </location>
</feature>
<dbReference type="InterPro" id="IPR000620">
    <property type="entry name" value="EamA_dom"/>
</dbReference>
<name>A0ABQ5XLP2_9GAMM</name>
<keyword evidence="6 11" id="KW-0812">Transmembrane</keyword>
<evidence type="ECO:0000256" key="7">
    <source>
        <dbReference type="ARBA" id="ARBA00022985"/>
    </source>
</evidence>
<feature type="domain" description="EamA" evidence="12">
    <location>
        <begin position="4"/>
        <end position="126"/>
    </location>
</feature>
<evidence type="ECO:0000256" key="6">
    <source>
        <dbReference type="ARBA" id="ARBA00022692"/>
    </source>
</evidence>
<keyword evidence="14" id="KW-1185">Reference proteome</keyword>
<evidence type="ECO:0000313" key="13">
    <source>
        <dbReference type="EMBL" id="GLQ92116.1"/>
    </source>
</evidence>
<comment type="subcellular location">
    <subcellularLocation>
        <location evidence="1">Cell membrane</location>
        <topology evidence="1">Multi-pass membrane protein</topology>
    </subcellularLocation>
</comment>
<evidence type="ECO:0000256" key="1">
    <source>
        <dbReference type="ARBA" id="ARBA00004651"/>
    </source>
</evidence>
<evidence type="ECO:0000256" key="11">
    <source>
        <dbReference type="SAM" id="Phobius"/>
    </source>
</evidence>
<protein>
    <recommendedName>
        <fullName evidence="12">EamA domain-containing protein</fullName>
    </recommendedName>
</protein>
<keyword evidence="2" id="KW-1003">Cell membrane</keyword>
<gene>
    <name evidence="13" type="ORF">GCM10007901_10670</name>
</gene>
<dbReference type="InterPro" id="IPR037185">
    <property type="entry name" value="EmrE-like"/>
</dbReference>
<evidence type="ECO:0000256" key="2">
    <source>
        <dbReference type="ARBA" id="ARBA00022475"/>
    </source>
</evidence>
<feature type="transmembrane region" description="Helical" evidence="11">
    <location>
        <begin position="12"/>
        <end position="33"/>
    </location>
</feature>